<comment type="function">
    <text evidence="10">Cell wall formation. Catalyzes the transfer of a GlcNAc subunit on undecaprenyl-pyrophosphoryl-MurNAc-pentapeptide (lipid intermediate I) to form undecaprenyl-pyrophosphoryl-MurNAc-(pentapeptide)GlcNAc (lipid intermediate II).</text>
</comment>
<dbReference type="GO" id="GO:0008360">
    <property type="term" value="P:regulation of cell shape"/>
    <property type="evidence" value="ECO:0007669"/>
    <property type="project" value="UniProtKB-KW"/>
</dbReference>
<comment type="caution">
    <text evidence="10">Lacks conserved residue(s) required for the propagation of feature annotation.</text>
</comment>
<dbReference type="GO" id="GO:0050511">
    <property type="term" value="F:undecaprenyldiphospho-muramoylpentapeptide beta-N-acetylglucosaminyltransferase activity"/>
    <property type="evidence" value="ECO:0007669"/>
    <property type="project" value="UniProtKB-UniRule"/>
</dbReference>
<dbReference type="Pfam" id="PF04101">
    <property type="entry name" value="Glyco_tran_28_C"/>
    <property type="match status" value="1"/>
</dbReference>
<evidence type="ECO:0000259" key="12">
    <source>
        <dbReference type="Pfam" id="PF04101"/>
    </source>
</evidence>
<dbReference type="AlphaFoldDB" id="A0A1F5E9F8"/>
<feature type="domain" description="Glycosyltransferase family 28 N-terminal" evidence="11">
    <location>
        <begin position="7"/>
        <end position="139"/>
    </location>
</feature>
<dbReference type="PANTHER" id="PTHR21015:SF22">
    <property type="entry name" value="GLYCOSYLTRANSFERASE"/>
    <property type="match status" value="1"/>
</dbReference>
<dbReference type="CDD" id="cd03785">
    <property type="entry name" value="GT28_MurG"/>
    <property type="match status" value="1"/>
</dbReference>
<comment type="similarity">
    <text evidence="10">Belongs to the glycosyltransferase 28 family. MurG subfamily.</text>
</comment>
<proteinExistence type="inferred from homology"/>
<dbReference type="SUPFAM" id="SSF53756">
    <property type="entry name" value="UDP-Glycosyltransferase/glycogen phosphorylase"/>
    <property type="match status" value="1"/>
</dbReference>
<keyword evidence="5 10" id="KW-0133">Cell shape</keyword>
<dbReference type="GO" id="GO:0051301">
    <property type="term" value="P:cell division"/>
    <property type="evidence" value="ECO:0007669"/>
    <property type="project" value="UniProtKB-KW"/>
</dbReference>
<keyword evidence="4 10" id="KW-0808">Transferase</keyword>
<dbReference type="GO" id="GO:0005886">
    <property type="term" value="C:plasma membrane"/>
    <property type="evidence" value="ECO:0007669"/>
    <property type="project" value="UniProtKB-SubCell"/>
</dbReference>
<dbReference type="Proteomes" id="UP000178583">
    <property type="component" value="Unassembled WGS sequence"/>
</dbReference>
<dbReference type="EMBL" id="MEZY01000027">
    <property type="protein sequence ID" value="OGD64018.1"/>
    <property type="molecule type" value="Genomic_DNA"/>
</dbReference>
<evidence type="ECO:0000256" key="8">
    <source>
        <dbReference type="ARBA" id="ARBA00023306"/>
    </source>
</evidence>
<dbReference type="InterPro" id="IPR004276">
    <property type="entry name" value="GlycoTrans_28_N"/>
</dbReference>
<evidence type="ECO:0000256" key="1">
    <source>
        <dbReference type="ARBA" id="ARBA00022475"/>
    </source>
</evidence>
<comment type="subcellular location">
    <subcellularLocation>
        <location evidence="10">Cell membrane</location>
        <topology evidence="10">Peripheral membrane protein</topology>
        <orientation evidence="10">Cytoplasmic side</orientation>
    </subcellularLocation>
</comment>
<evidence type="ECO:0000256" key="7">
    <source>
        <dbReference type="ARBA" id="ARBA00023136"/>
    </source>
</evidence>
<dbReference type="Gene3D" id="3.40.50.2000">
    <property type="entry name" value="Glycogen Phosphorylase B"/>
    <property type="match status" value="2"/>
</dbReference>
<keyword evidence="2 10" id="KW-0132">Cell division</keyword>
<feature type="binding site" evidence="10">
    <location>
        <position position="162"/>
    </location>
    <ligand>
        <name>UDP-N-acetyl-alpha-D-glucosamine</name>
        <dbReference type="ChEBI" id="CHEBI:57705"/>
    </ligand>
</feature>
<keyword evidence="7 10" id="KW-0472">Membrane</keyword>
<dbReference type="InterPro" id="IPR007235">
    <property type="entry name" value="Glyco_trans_28_C"/>
</dbReference>
<protein>
    <recommendedName>
        <fullName evidence="10">UDP-N-acetylglucosamine--N-acetylmuramyl-(pentapeptide) pyrophosphoryl-undecaprenol N-acetylglucosamine transferase</fullName>
        <ecNumber evidence="10">2.4.1.227</ecNumber>
    </recommendedName>
    <alternativeName>
        <fullName evidence="10">Undecaprenyl-PP-MurNAc-pentapeptide-UDPGlcNAc GlcNAc transferase</fullName>
    </alternativeName>
</protein>
<dbReference type="GO" id="GO:0071555">
    <property type="term" value="P:cell wall organization"/>
    <property type="evidence" value="ECO:0007669"/>
    <property type="project" value="UniProtKB-KW"/>
</dbReference>
<comment type="caution">
    <text evidence="13">The sequence shown here is derived from an EMBL/GenBank/DDBJ whole genome shotgun (WGS) entry which is preliminary data.</text>
</comment>
<feature type="binding site" evidence="10">
    <location>
        <begin position="13"/>
        <end position="15"/>
    </location>
    <ligand>
        <name>UDP-N-acetyl-alpha-D-glucosamine</name>
        <dbReference type="ChEBI" id="CHEBI:57705"/>
    </ligand>
</feature>
<evidence type="ECO:0000313" key="14">
    <source>
        <dbReference type="Proteomes" id="UP000178583"/>
    </source>
</evidence>
<evidence type="ECO:0000256" key="3">
    <source>
        <dbReference type="ARBA" id="ARBA00022676"/>
    </source>
</evidence>
<evidence type="ECO:0000256" key="4">
    <source>
        <dbReference type="ARBA" id="ARBA00022679"/>
    </source>
</evidence>
<evidence type="ECO:0000256" key="10">
    <source>
        <dbReference type="HAMAP-Rule" id="MF_00033"/>
    </source>
</evidence>
<feature type="binding site" evidence="10">
    <location>
        <position position="283"/>
    </location>
    <ligand>
        <name>UDP-N-acetyl-alpha-D-glucosamine</name>
        <dbReference type="ChEBI" id="CHEBI:57705"/>
    </ligand>
</feature>
<name>A0A1F5E9F8_9BACT</name>
<dbReference type="Pfam" id="PF03033">
    <property type="entry name" value="Glyco_transf_28"/>
    <property type="match status" value="1"/>
</dbReference>
<evidence type="ECO:0000313" key="13">
    <source>
        <dbReference type="EMBL" id="OGD64018.1"/>
    </source>
</evidence>
<gene>
    <name evidence="10" type="primary">murG</name>
    <name evidence="13" type="ORF">A2215_04280</name>
</gene>
<feature type="binding site" evidence="10">
    <location>
        <position position="184"/>
    </location>
    <ligand>
        <name>UDP-N-acetyl-alpha-D-glucosamine</name>
        <dbReference type="ChEBI" id="CHEBI:57705"/>
    </ligand>
</feature>
<evidence type="ECO:0000256" key="5">
    <source>
        <dbReference type="ARBA" id="ARBA00022960"/>
    </source>
</evidence>
<dbReference type="UniPathway" id="UPA00219"/>
<dbReference type="PANTHER" id="PTHR21015">
    <property type="entry name" value="UDP-N-ACETYLGLUCOSAMINE--N-ACETYLMURAMYL-(PENTAPEPTIDE) PYROPHOSPHORYL-UNDECAPRENOL N-ACETYLGLUCOSAMINE TRANSFERASE 1"/>
    <property type="match status" value="1"/>
</dbReference>
<dbReference type="GO" id="GO:0005975">
    <property type="term" value="P:carbohydrate metabolic process"/>
    <property type="evidence" value="ECO:0007669"/>
    <property type="project" value="InterPro"/>
</dbReference>
<evidence type="ECO:0000259" key="11">
    <source>
        <dbReference type="Pfam" id="PF03033"/>
    </source>
</evidence>
<keyword evidence="9 10" id="KW-0961">Cell wall biogenesis/degradation</keyword>
<keyword evidence="3 10" id="KW-0328">Glycosyltransferase</keyword>
<dbReference type="InterPro" id="IPR006009">
    <property type="entry name" value="GlcNAc_MurG"/>
</dbReference>
<reference evidence="13 14" key="1">
    <citation type="journal article" date="2016" name="Nat. Commun.">
        <title>Thousands of microbial genomes shed light on interconnected biogeochemical processes in an aquifer system.</title>
        <authorList>
            <person name="Anantharaman K."/>
            <person name="Brown C.T."/>
            <person name="Hug L.A."/>
            <person name="Sharon I."/>
            <person name="Castelle C.J."/>
            <person name="Probst A.J."/>
            <person name="Thomas B.C."/>
            <person name="Singh A."/>
            <person name="Wilkins M.J."/>
            <person name="Karaoz U."/>
            <person name="Brodie E.L."/>
            <person name="Williams K.H."/>
            <person name="Hubbard S.S."/>
            <person name="Banfield J.F."/>
        </authorList>
    </citation>
    <scope>NUCLEOTIDE SEQUENCE [LARGE SCALE GENOMIC DNA]</scope>
</reference>
<dbReference type="STRING" id="1797472.A2215_04280"/>
<evidence type="ECO:0000256" key="6">
    <source>
        <dbReference type="ARBA" id="ARBA00022984"/>
    </source>
</evidence>
<evidence type="ECO:0000256" key="9">
    <source>
        <dbReference type="ARBA" id="ARBA00023316"/>
    </source>
</evidence>
<feature type="domain" description="Glycosyl transferase family 28 C-terminal" evidence="12">
    <location>
        <begin position="177"/>
        <end position="337"/>
    </location>
</feature>
<comment type="catalytic activity">
    <reaction evidence="10">
        <text>di-trans,octa-cis-undecaprenyl diphospho-N-acetyl-alpha-D-muramoyl-L-alanyl-D-glutamyl-meso-2,6-diaminopimeloyl-D-alanyl-D-alanine + UDP-N-acetyl-alpha-D-glucosamine = di-trans,octa-cis-undecaprenyl diphospho-[N-acetyl-alpha-D-glucosaminyl-(1-&gt;4)]-N-acetyl-alpha-D-muramoyl-L-alanyl-D-glutamyl-meso-2,6-diaminopimeloyl-D-alanyl-D-alanine + UDP + H(+)</text>
        <dbReference type="Rhea" id="RHEA:31227"/>
        <dbReference type="ChEBI" id="CHEBI:15378"/>
        <dbReference type="ChEBI" id="CHEBI:57705"/>
        <dbReference type="ChEBI" id="CHEBI:58223"/>
        <dbReference type="ChEBI" id="CHEBI:61387"/>
        <dbReference type="ChEBI" id="CHEBI:61388"/>
        <dbReference type="EC" id="2.4.1.227"/>
    </reaction>
</comment>
<evidence type="ECO:0000256" key="2">
    <source>
        <dbReference type="ARBA" id="ARBA00022618"/>
    </source>
</evidence>
<dbReference type="HAMAP" id="MF_00033">
    <property type="entry name" value="MurG"/>
    <property type="match status" value="1"/>
</dbReference>
<dbReference type="EC" id="2.4.1.227" evidence="10"/>
<organism evidence="13 14">
    <name type="scientific">Candidatus Berkelbacteria bacterium RIFOXYA2_FULL_43_10</name>
    <dbReference type="NCBI Taxonomy" id="1797472"/>
    <lineage>
        <taxon>Bacteria</taxon>
        <taxon>Candidatus Berkelbacteria</taxon>
    </lineage>
</organism>
<dbReference type="GO" id="GO:0051991">
    <property type="term" value="F:UDP-N-acetyl-D-glucosamine:N-acetylmuramoyl-L-alanyl-D-glutamyl-meso-2,6-diaminopimelyl-D-alanyl-D-alanine-diphosphoundecaprenol 4-beta-N-acetylglucosaminlytransferase activity"/>
    <property type="evidence" value="ECO:0007669"/>
    <property type="project" value="RHEA"/>
</dbReference>
<sequence length="354" mass="39593">MKKYDVILISSSTGGHAVPVLSVYKKLSPKYNCKIFHSGSKIENDLFVGLNKVKIVTGKIHRHQKIRNIWEVIKIIVGLKQSFLLLLFNRPKIIFSKGGFCSVPVLYAARFLRIPYFVHESDISMGLSNKMFAKKSIKAFVGFPTGNYSGIENLYYSGLIIREDFKSVKRSVMSKPTILFTGGSQGASAINKVVFEVLPKLLLKYKIIHQVGVNDKDQAADISDKLDEGSDYQFYTFSDKQIEAMASADLIVSRASATTIGEIAKLKKATILIPYKYASDNHQLKNAKYLEKANAAVMIKEDDLSGGLLLEKIEYLFSNKENLRTLGENISKQIKTDGLEVVVKYITNQIQASK</sequence>
<accession>A0A1F5E9F8</accession>
<keyword evidence="6 10" id="KW-0573">Peptidoglycan synthesis</keyword>
<dbReference type="GO" id="GO:0009252">
    <property type="term" value="P:peptidoglycan biosynthetic process"/>
    <property type="evidence" value="ECO:0007669"/>
    <property type="project" value="UniProtKB-UniRule"/>
</dbReference>
<comment type="pathway">
    <text evidence="10">Cell wall biogenesis; peptidoglycan biosynthesis.</text>
</comment>
<keyword evidence="1 10" id="KW-1003">Cell membrane</keyword>
<keyword evidence="8 10" id="KW-0131">Cell cycle</keyword>